<evidence type="ECO:0000256" key="4">
    <source>
        <dbReference type="ARBA" id="ARBA00013948"/>
    </source>
</evidence>
<dbReference type="Gene3D" id="1.10.510.10">
    <property type="entry name" value="Transferase(Phosphotransferase) domain 1"/>
    <property type="match status" value="1"/>
</dbReference>
<evidence type="ECO:0000256" key="6">
    <source>
        <dbReference type="ARBA" id="ARBA00030980"/>
    </source>
</evidence>
<evidence type="ECO:0000256" key="3">
    <source>
        <dbReference type="ARBA" id="ARBA00012513"/>
    </source>
</evidence>
<dbReference type="SUPFAM" id="SSF56112">
    <property type="entry name" value="Protein kinase-like (PK-like)"/>
    <property type="match status" value="1"/>
</dbReference>
<evidence type="ECO:0000256" key="2">
    <source>
        <dbReference type="ARBA" id="ARBA00011534"/>
    </source>
</evidence>
<dbReference type="AlphaFoldDB" id="A0A2V1D407"/>
<dbReference type="STRING" id="97972.A0A2V1D407"/>
<dbReference type="GO" id="GO:0005524">
    <property type="term" value="F:ATP binding"/>
    <property type="evidence" value="ECO:0007669"/>
    <property type="project" value="InterPro"/>
</dbReference>
<dbReference type="PROSITE" id="PS50011">
    <property type="entry name" value="PROTEIN_KINASE_DOM"/>
    <property type="match status" value="1"/>
</dbReference>
<evidence type="ECO:0000256" key="5">
    <source>
        <dbReference type="ARBA" id="ARBA00019973"/>
    </source>
</evidence>
<dbReference type="InterPro" id="IPR008266">
    <property type="entry name" value="Tyr_kinase_AS"/>
</dbReference>
<dbReference type="PANTHER" id="PTHR38248">
    <property type="entry name" value="FUNK1 6"/>
    <property type="match status" value="1"/>
</dbReference>
<comment type="subunit">
    <text evidence="2">Component of the EKC/KEOPS complex composed of at least BUD32, CGI121, GON7, KAE1 and PCC1; the whole complex dimerizes.</text>
</comment>
<dbReference type="OrthoDB" id="5584477at2759"/>
<evidence type="ECO:0000313" key="13">
    <source>
        <dbReference type="Proteomes" id="UP000244855"/>
    </source>
</evidence>
<keyword evidence="12" id="KW-0808">Transferase</keyword>
<gene>
    <name evidence="12" type="ORF">DM02DRAFT_619731</name>
</gene>
<dbReference type="GO" id="GO:0004674">
    <property type="term" value="F:protein serine/threonine kinase activity"/>
    <property type="evidence" value="ECO:0007669"/>
    <property type="project" value="UniProtKB-EC"/>
</dbReference>
<dbReference type="InterPro" id="IPR040976">
    <property type="entry name" value="Pkinase_fungal"/>
</dbReference>
<dbReference type="InterPro" id="IPR011009">
    <property type="entry name" value="Kinase-like_dom_sf"/>
</dbReference>
<dbReference type="Pfam" id="PF17667">
    <property type="entry name" value="Pkinase_fungal"/>
    <property type="match status" value="1"/>
</dbReference>
<dbReference type="EMBL" id="KZ805651">
    <property type="protein sequence ID" value="PVH92748.1"/>
    <property type="molecule type" value="Genomic_DNA"/>
</dbReference>
<sequence length="766" mass="86965">MTLNKEQIRIIAENPLGDSLNSVRVALRDCGDALSEGVVARLLGTLVTSPVALDLPASDAAPDGNGYVAEKLLSLRRKVKEGTIKLDQFRHLVHHVIDKSPDIQIWEDVLNIIDTLSAPTPPSSSIAPTFRGTPIKSSSSRLADSETRDIIEGELFEEIKNCTFRNVGGFWDKFFDPRSWRKEQNAMLKRILTAHDGKRWTSFPTVPDEKPVWDWLRSLEERFLHDAPYKFYTTRTANQFEERKGQMDLFLQRPAAEASDTFWYKHVFVVGEQKKSYDTSRFKADFLQLTRYVRSVFADQPTRRYVHAFSLCASKMELWVFDRSGPYSSGSFDIHDEPDKLARALVGYTTMDDNMMGLDTFVERQDGHRYVTLDDASGKETRLQLDKAMVRQKAIVCRGTTCYETQDSHVAKFSWASDKRKLEVEHLKLAEAMGVEGVARVVAHRQITTIAELREGLQFPTAHRFRGEDVHFDDLPRNTNTSSKRKSSSDHTSDDASGLKRRRSTSQKSKLATVLNDQLSIGKTKPSLYTPGEDLWENRIYSCLVVSPAGRVISEFRTIEELLESERDAIKVHRSLYVKGKILHRDISSNNIIITDPETANGFKGMLIDLDLAKVRDSGPSGARHQTGTMQFMAVEVLRKTDHTYRHDLESFFYVLLWMCARQAWSNGFAGEQKPPKDSLLRKWEIGSFKDIADAKEGHMTVNSLERIMSEFPEALNVVKPLCLKIRKILFPLDQDERMSFGTPSGDPEQLYGPIIAALNEAITKL</sequence>
<feature type="region of interest" description="Disordered" evidence="10">
    <location>
        <begin position="470"/>
        <end position="511"/>
    </location>
</feature>
<keyword evidence="12" id="KW-0418">Kinase</keyword>
<accession>A0A2V1D407</accession>
<evidence type="ECO:0000256" key="7">
    <source>
        <dbReference type="ARBA" id="ARBA00033194"/>
    </source>
</evidence>
<evidence type="ECO:0000256" key="10">
    <source>
        <dbReference type="SAM" id="MobiDB-lite"/>
    </source>
</evidence>
<evidence type="ECO:0000256" key="1">
    <source>
        <dbReference type="ARBA" id="ARBA00003747"/>
    </source>
</evidence>
<dbReference type="PANTHER" id="PTHR38248:SF2">
    <property type="entry name" value="FUNK1 11"/>
    <property type="match status" value="1"/>
</dbReference>
<organism evidence="12 13">
    <name type="scientific">Periconia macrospinosa</name>
    <dbReference type="NCBI Taxonomy" id="97972"/>
    <lineage>
        <taxon>Eukaryota</taxon>
        <taxon>Fungi</taxon>
        <taxon>Dikarya</taxon>
        <taxon>Ascomycota</taxon>
        <taxon>Pezizomycotina</taxon>
        <taxon>Dothideomycetes</taxon>
        <taxon>Pleosporomycetidae</taxon>
        <taxon>Pleosporales</taxon>
        <taxon>Massarineae</taxon>
        <taxon>Periconiaceae</taxon>
        <taxon>Periconia</taxon>
    </lineage>
</organism>
<feature type="domain" description="Protein kinase" evidence="11">
    <location>
        <begin position="427"/>
        <end position="766"/>
    </location>
</feature>
<evidence type="ECO:0000256" key="8">
    <source>
        <dbReference type="ARBA" id="ARBA00047899"/>
    </source>
</evidence>
<feature type="compositionally biased region" description="Basic and acidic residues" evidence="10">
    <location>
        <begin position="487"/>
        <end position="498"/>
    </location>
</feature>
<comment type="catalytic activity">
    <reaction evidence="9">
        <text>L-seryl-[protein] + ATP = O-phospho-L-seryl-[protein] + ADP + H(+)</text>
        <dbReference type="Rhea" id="RHEA:17989"/>
        <dbReference type="Rhea" id="RHEA-COMP:9863"/>
        <dbReference type="Rhea" id="RHEA-COMP:11604"/>
        <dbReference type="ChEBI" id="CHEBI:15378"/>
        <dbReference type="ChEBI" id="CHEBI:29999"/>
        <dbReference type="ChEBI" id="CHEBI:30616"/>
        <dbReference type="ChEBI" id="CHEBI:83421"/>
        <dbReference type="ChEBI" id="CHEBI:456216"/>
        <dbReference type="EC" id="2.7.11.1"/>
    </reaction>
</comment>
<name>A0A2V1D407_9PLEO</name>
<evidence type="ECO:0000256" key="9">
    <source>
        <dbReference type="ARBA" id="ARBA00048679"/>
    </source>
</evidence>
<reference evidence="12 13" key="1">
    <citation type="journal article" date="2018" name="Sci. Rep.">
        <title>Comparative genomics provides insights into the lifestyle and reveals functional heterogeneity of dark septate endophytic fungi.</title>
        <authorList>
            <person name="Knapp D.G."/>
            <person name="Nemeth J.B."/>
            <person name="Barry K."/>
            <person name="Hainaut M."/>
            <person name="Henrissat B."/>
            <person name="Johnson J."/>
            <person name="Kuo A."/>
            <person name="Lim J.H.P."/>
            <person name="Lipzen A."/>
            <person name="Nolan M."/>
            <person name="Ohm R.A."/>
            <person name="Tamas L."/>
            <person name="Grigoriev I.V."/>
            <person name="Spatafora J.W."/>
            <person name="Nagy L.G."/>
            <person name="Kovacs G.M."/>
        </authorList>
    </citation>
    <scope>NUCLEOTIDE SEQUENCE [LARGE SCALE GENOMIC DNA]</scope>
    <source>
        <strain evidence="12 13">DSE2036</strain>
    </source>
</reference>
<dbReference type="InterPro" id="IPR000719">
    <property type="entry name" value="Prot_kinase_dom"/>
</dbReference>
<dbReference type="PROSITE" id="PS00109">
    <property type="entry name" value="PROTEIN_KINASE_TYR"/>
    <property type="match status" value="1"/>
</dbReference>
<proteinExistence type="predicted"/>
<evidence type="ECO:0000259" key="11">
    <source>
        <dbReference type="PROSITE" id="PS50011"/>
    </source>
</evidence>
<comment type="function">
    <text evidence="1">Component of the EKC/KEOPS complex that is required for the formation of a threonylcarbamoyl group on adenosine at position 37 (t(6)A37) in tRNAs that read codons beginning with adenine. The complex is probably involved in the transfer of the threonylcarbamoyl moiety of threonylcarbamoyl-AMP (TC-AMP) to the N6 group of A37. BUD32 has ATPase activity in the context of the EKC/KEOPS complex and likely plays a supporting role to the catalytic subunit KAE1. The EKC/KEOPS complex also promotes both telomere uncapping and telomere elongation. The complex is required for efficient recruitment of transcriptional coactivators.</text>
</comment>
<comment type="catalytic activity">
    <reaction evidence="8">
        <text>L-threonyl-[protein] + ATP = O-phospho-L-threonyl-[protein] + ADP + H(+)</text>
        <dbReference type="Rhea" id="RHEA:46608"/>
        <dbReference type="Rhea" id="RHEA-COMP:11060"/>
        <dbReference type="Rhea" id="RHEA-COMP:11605"/>
        <dbReference type="ChEBI" id="CHEBI:15378"/>
        <dbReference type="ChEBI" id="CHEBI:30013"/>
        <dbReference type="ChEBI" id="CHEBI:30616"/>
        <dbReference type="ChEBI" id="CHEBI:61977"/>
        <dbReference type="ChEBI" id="CHEBI:456216"/>
        <dbReference type="EC" id="2.7.11.1"/>
    </reaction>
</comment>
<dbReference type="EC" id="2.7.11.1" evidence="3"/>
<dbReference type="Proteomes" id="UP000244855">
    <property type="component" value="Unassembled WGS sequence"/>
</dbReference>
<keyword evidence="13" id="KW-1185">Reference proteome</keyword>
<protein>
    <recommendedName>
        <fullName evidence="5">EKC/KEOPS complex subunit BUD32</fullName>
        <ecNumber evidence="3">2.7.11.1</ecNumber>
    </recommendedName>
    <alternativeName>
        <fullName evidence="6 7">Atypical Serine/threonine protein kinase BUD32</fullName>
    </alternativeName>
    <alternativeName>
        <fullName evidence="4">EKC/KEOPS complex subunit bud32</fullName>
    </alternativeName>
</protein>
<evidence type="ECO:0000313" key="12">
    <source>
        <dbReference type="EMBL" id="PVH92748.1"/>
    </source>
</evidence>